<dbReference type="GO" id="GO:0016787">
    <property type="term" value="F:hydrolase activity"/>
    <property type="evidence" value="ECO:0007669"/>
    <property type="project" value="UniProtKB-KW"/>
</dbReference>
<keyword evidence="1 3" id="KW-0732">Signal</keyword>
<organism evidence="4 5">
    <name type="scientific">Paragemmobacter kunshanensis</name>
    <dbReference type="NCBI Taxonomy" id="2583234"/>
    <lineage>
        <taxon>Bacteria</taxon>
        <taxon>Pseudomonadati</taxon>
        <taxon>Pseudomonadota</taxon>
        <taxon>Alphaproteobacteria</taxon>
        <taxon>Rhodobacterales</taxon>
        <taxon>Paracoccaceae</taxon>
        <taxon>Paragemmobacter</taxon>
    </lineage>
</organism>
<dbReference type="Proteomes" id="UP000474758">
    <property type="component" value="Unassembled WGS sequence"/>
</dbReference>
<dbReference type="Gene3D" id="3.40.50.1820">
    <property type="entry name" value="alpha/beta hydrolase"/>
    <property type="match status" value="1"/>
</dbReference>
<feature type="signal peptide" evidence="3">
    <location>
        <begin position="1"/>
        <end position="17"/>
    </location>
</feature>
<evidence type="ECO:0000256" key="3">
    <source>
        <dbReference type="SAM" id="SignalP"/>
    </source>
</evidence>
<feature type="chain" id="PRO_5026739470" description="Polyhydroxybutyrate depolymerase" evidence="3">
    <location>
        <begin position="18"/>
        <end position="282"/>
    </location>
</feature>
<evidence type="ECO:0000256" key="2">
    <source>
        <dbReference type="ARBA" id="ARBA00022801"/>
    </source>
</evidence>
<dbReference type="Pfam" id="PF10503">
    <property type="entry name" value="Esterase_PHB"/>
    <property type="match status" value="1"/>
</dbReference>
<sequence length="282" mass="29976">MLRLLLLLLVFALPASAETIRLGDRSYRIDLPARPQGAPLILALHGGGGSADQFARSSGLARPANRLGYAVIFPEGTGRAGTWNGGYCCGSAARNGVDDMAFLDAVIADASRRFGLDPDRVYLTGMSNGSIMAETYAARRAARIRAVAGVAGTMDTRRNRVTAPVPLLHIHGTADPMVPYAGGQGDSSLTRTDFASVASVEAAFLAPFPMLSRSERVIDPAADGMRVIERNYSDGRGRAQVRILTVEGGGHAWHGSRRAARQGGTRDIDATAEVLRFFESHP</sequence>
<protein>
    <recommendedName>
        <fullName evidence="6">Polyhydroxybutyrate depolymerase</fullName>
    </recommendedName>
</protein>
<dbReference type="InterPro" id="IPR010126">
    <property type="entry name" value="Esterase_phb"/>
</dbReference>
<dbReference type="SUPFAM" id="SSF53474">
    <property type="entry name" value="alpha/beta-Hydrolases"/>
    <property type="match status" value="1"/>
</dbReference>
<keyword evidence="5" id="KW-1185">Reference proteome</keyword>
<dbReference type="PANTHER" id="PTHR43037">
    <property type="entry name" value="UNNAMED PRODUCT-RELATED"/>
    <property type="match status" value="1"/>
</dbReference>
<dbReference type="GO" id="GO:0005576">
    <property type="term" value="C:extracellular region"/>
    <property type="evidence" value="ECO:0007669"/>
    <property type="project" value="InterPro"/>
</dbReference>
<comment type="caution">
    <text evidence="4">The sequence shown here is derived from an EMBL/GenBank/DDBJ whole genome shotgun (WGS) entry which is preliminary data.</text>
</comment>
<evidence type="ECO:0000256" key="1">
    <source>
        <dbReference type="ARBA" id="ARBA00022729"/>
    </source>
</evidence>
<dbReference type="PANTHER" id="PTHR43037:SF1">
    <property type="entry name" value="BLL1128 PROTEIN"/>
    <property type="match status" value="1"/>
</dbReference>
<evidence type="ECO:0000313" key="4">
    <source>
        <dbReference type="EMBL" id="NGQ90825.1"/>
    </source>
</evidence>
<accession>A0A6M1U3R1</accession>
<gene>
    <name evidence="4" type="ORF">G5V65_07930</name>
</gene>
<dbReference type="AlphaFoldDB" id="A0A6M1U3R1"/>
<dbReference type="EMBL" id="JAALFE010000006">
    <property type="protein sequence ID" value="NGQ90825.1"/>
    <property type="molecule type" value="Genomic_DNA"/>
</dbReference>
<reference evidence="4 5" key="1">
    <citation type="submission" date="2020-02" db="EMBL/GenBank/DDBJ databases">
        <title>Rhodobacter translucens sp. nov., a novel bacterium isolated from activated sludge.</title>
        <authorList>
            <person name="Liu J."/>
        </authorList>
    </citation>
    <scope>NUCLEOTIDE SEQUENCE [LARGE SCALE GENOMIC DNA]</scope>
    <source>
        <strain evidence="4 5">HX-7-19</strain>
    </source>
</reference>
<name>A0A6M1U3R1_9RHOB</name>
<keyword evidence="2" id="KW-0378">Hydrolase</keyword>
<evidence type="ECO:0000313" key="5">
    <source>
        <dbReference type="Proteomes" id="UP000474758"/>
    </source>
</evidence>
<dbReference type="InterPro" id="IPR029058">
    <property type="entry name" value="AB_hydrolase_fold"/>
</dbReference>
<proteinExistence type="predicted"/>
<dbReference type="InterPro" id="IPR050955">
    <property type="entry name" value="Plant_Biomass_Hydrol_Est"/>
</dbReference>
<evidence type="ECO:0008006" key="6">
    <source>
        <dbReference type="Google" id="ProtNLM"/>
    </source>
</evidence>
<dbReference type="RefSeq" id="WP_165048710.1">
    <property type="nucleotide sequence ID" value="NZ_JAALFE010000006.1"/>
</dbReference>